<organism evidence="7 8">
    <name type="scientific">Sulfitobacter undariae</name>
    <dbReference type="NCBI Taxonomy" id="1563671"/>
    <lineage>
        <taxon>Bacteria</taxon>
        <taxon>Pseudomonadati</taxon>
        <taxon>Pseudomonadota</taxon>
        <taxon>Alphaproteobacteria</taxon>
        <taxon>Rhodobacterales</taxon>
        <taxon>Roseobacteraceae</taxon>
        <taxon>Sulfitobacter</taxon>
    </lineage>
</organism>
<dbReference type="PANTHER" id="PTHR21248">
    <property type="entry name" value="CARDIOLIPIN SYNTHASE"/>
    <property type="match status" value="1"/>
</dbReference>
<dbReference type="PANTHER" id="PTHR21248:SF12">
    <property type="entry name" value="CARDIOLIPIN SYNTHASE C"/>
    <property type="match status" value="1"/>
</dbReference>
<feature type="domain" description="PLD phosphodiesterase" evidence="6">
    <location>
        <begin position="165"/>
        <end position="192"/>
    </location>
</feature>
<dbReference type="AlphaFoldDB" id="A0A7W6EA49"/>
<keyword evidence="4" id="KW-0964">Secreted</keyword>
<dbReference type="Pfam" id="PF13091">
    <property type="entry name" value="PLDc_2"/>
    <property type="match status" value="2"/>
</dbReference>
<dbReference type="CDD" id="cd09111">
    <property type="entry name" value="PLDc_ymdC_like_1"/>
    <property type="match status" value="1"/>
</dbReference>
<evidence type="ECO:0000256" key="4">
    <source>
        <dbReference type="ARBA" id="ARBA00022525"/>
    </source>
</evidence>
<keyword evidence="7" id="KW-0808">Transferase</keyword>
<dbReference type="InterPro" id="IPR001736">
    <property type="entry name" value="PLipase_D/transphosphatidylase"/>
</dbReference>
<gene>
    <name evidence="7" type="ORF">GGR95_002479</name>
</gene>
<evidence type="ECO:0000256" key="5">
    <source>
        <dbReference type="ARBA" id="ARBA00029594"/>
    </source>
</evidence>
<dbReference type="GO" id="GO:0005576">
    <property type="term" value="C:extracellular region"/>
    <property type="evidence" value="ECO:0007669"/>
    <property type="project" value="UniProtKB-SubCell"/>
</dbReference>
<dbReference type="InterPro" id="IPR025202">
    <property type="entry name" value="PLD-like_dom"/>
</dbReference>
<name>A0A7W6EA49_9RHOB</name>
<dbReference type="SMART" id="SM00155">
    <property type="entry name" value="PLDc"/>
    <property type="match status" value="2"/>
</dbReference>
<dbReference type="Proteomes" id="UP000530268">
    <property type="component" value="Unassembled WGS sequence"/>
</dbReference>
<evidence type="ECO:0000256" key="3">
    <source>
        <dbReference type="ARBA" id="ARBA00018392"/>
    </source>
</evidence>
<reference evidence="7 8" key="1">
    <citation type="submission" date="2020-08" db="EMBL/GenBank/DDBJ databases">
        <title>Genomic Encyclopedia of Type Strains, Phase IV (KMG-IV): sequencing the most valuable type-strain genomes for metagenomic binning, comparative biology and taxonomic classification.</title>
        <authorList>
            <person name="Goeker M."/>
        </authorList>
    </citation>
    <scope>NUCLEOTIDE SEQUENCE [LARGE SCALE GENOMIC DNA]</scope>
    <source>
        <strain evidence="7 8">DSM 102234</strain>
    </source>
</reference>
<evidence type="ECO:0000256" key="2">
    <source>
        <dbReference type="ARBA" id="ARBA00004613"/>
    </source>
</evidence>
<keyword evidence="8" id="KW-1185">Reference proteome</keyword>
<comment type="caution">
    <text evidence="7">The sequence shown here is derived from an EMBL/GenBank/DDBJ whole genome shotgun (WGS) entry which is preliminary data.</text>
</comment>
<evidence type="ECO:0000256" key="1">
    <source>
        <dbReference type="ARBA" id="ARBA00003145"/>
    </source>
</evidence>
<comment type="function">
    <text evidence="1">Could be a virulence factor.</text>
</comment>
<comment type="subcellular location">
    <subcellularLocation>
        <location evidence="2">Secreted</location>
    </subcellularLocation>
</comment>
<evidence type="ECO:0000313" key="8">
    <source>
        <dbReference type="Proteomes" id="UP000530268"/>
    </source>
</evidence>
<dbReference type="SUPFAM" id="SSF56024">
    <property type="entry name" value="Phospholipase D/nuclease"/>
    <property type="match status" value="2"/>
</dbReference>
<protein>
    <recommendedName>
        <fullName evidence="3">Phospholipase D</fullName>
    </recommendedName>
    <alternativeName>
        <fullName evidence="5">Choline phosphatase</fullName>
    </alternativeName>
</protein>
<evidence type="ECO:0000259" key="6">
    <source>
        <dbReference type="PROSITE" id="PS50035"/>
    </source>
</evidence>
<feature type="domain" description="PLD phosphodiesterase" evidence="6">
    <location>
        <begin position="402"/>
        <end position="429"/>
    </location>
</feature>
<dbReference type="GO" id="GO:0030572">
    <property type="term" value="F:phosphatidyltransferase activity"/>
    <property type="evidence" value="ECO:0007669"/>
    <property type="project" value="UniProtKB-ARBA"/>
</dbReference>
<proteinExistence type="predicted"/>
<sequence length="512" mass="55367">MKFILTVIAVAAIAVFAARLAFPLPDISQREASAALPVDPATPLGRLMAAGATDHPDKSGVIPLSEGHDALASRLAIIAAAEQSIDAQYYIWHDDVSGILLLDALKDAAQRGVRVRLLLDDNGVPGLDDFMAALNAQENFEIRLFNPSTVRAPKLAGYAFDFFRMNRRMHNKSLIADGAVAIVGGRNIGDEYFQVGDDVFYVDMDVLAIGAVVPETAAMFDAYWNSESVFEVESIIGGTGDLAAFEARTATVMASTDAEEFLSEMDNSAARYAQGVVEMEWTDVQLVADDPVKGQGVATKDQLMIMRLGAILGDATKRLDLVSAYFVPGKPGNAYFSKLAQSGVEVRILTNAMNTTDVLMVHAGYTKYRRELLEAGVDLYELKLRGNMTPVKDGSGLPLGLSGASLHAKTFAIDDDRIFIGSFNFDPRSASLNCEMGFLIDSPTLAKRVSAGFDGPLASVSYRPELTPEDKMVWLETMSDGSVVTYQEEPGATWFQQIAIVVIGLLPVEWLI</sequence>
<evidence type="ECO:0000313" key="7">
    <source>
        <dbReference type="EMBL" id="MBB3994830.1"/>
    </source>
</evidence>
<dbReference type="RefSeq" id="WP_246423364.1">
    <property type="nucleotide sequence ID" value="NZ_JACIEI010000008.1"/>
</dbReference>
<dbReference type="CDD" id="cd09113">
    <property type="entry name" value="PLDc_ymdC_like_2"/>
    <property type="match status" value="1"/>
</dbReference>
<dbReference type="Gene3D" id="3.30.870.10">
    <property type="entry name" value="Endonuclease Chain A"/>
    <property type="match status" value="2"/>
</dbReference>
<dbReference type="EMBL" id="JACIEI010000008">
    <property type="protein sequence ID" value="MBB3994830.1"/>
    <property type="molecule type" value="Genomic_DNA"/>
</dbReference>
<dbReference type="PROSITE" id="PS50035">
    <property type="entry name" value="PLD"/>
    <property type="match status" value="2"/>
</dbReference>
<dbReference type="GO" id="GO:0032049">
    <property type="term" value="P:cardiolipin biosynthetic process"/>
    <property type="evidence" value="ECO:0007669"/>
    <property type="project" value="UniProtKB-ARBA"/>
</dbReference>
<accession>A0A7W6EA49</accession>